<dbReference type="RefSeq" id="WP_095042645.1">
    <property type="nucleotide sequence ID" value="NZ_LN890655.1"/>
</dbReference>
<feature type="transmembrane region" description="Helical" evidence="1">
    <location>
        <begin position="289"/>
        <end position="313"/>
    </location>
</feature>
<dbReference type="InterPro" id="IPR021280">
    <property type="entry name" value="TMEM260-like"/>
</dbReference>
<evidence type="ECO:0000256" key="1">
    <source>
        <dbReference type="SAM" id="Phobius"/>
    </source>
</evidence>
<dbReference type="KEGG" id="pbf:CFX0092_A1229"/>
<feature type="transmembrane region" description="Helical" evidence="1">
    <location>
        <begin position="334"/>
        <end position="352"/>
    </location>
</feature>
<keyword evidence="1" id="KW-0472">Membrane</keyword>
<keyword evidence="1" id="KW-1133">Transmembrane helix</keyword>
<feature type="transmembrane region" description="Helical" evidence="1">
    <location>
        <begin position="72"/>
        <end position="95"/>
    </location>
</feature>
<organism evidence="2 3">
    <name type="scientific">Candidatus Promineifilum breve</name>
    <dbReference type="NCBI Taxonomy" id="1806508"/>
    <lineage>
        <taxon>Bacteria</taxon>
        <taxon>Bacillati</taxon>
        <taxon>Chloroflexota</taxon>
        <taxon>Ardenticatenia</taxon>
        <taxon>Candidatus Promineifilales</taxon>
        <taxon>Candidatus Promineifilaceae</taxon>
        <taxon>Candidatus Promineifilum</taxon>
    </lineage>
</organism>
<keyword evidence="3" id="KW-1185">Reference proteome</keyword>
<name>A0A170PFC1_9CHLR</name>
<dbReference type="OrthoDB" id="144153at2"/>
<dbReference type="InterPro" id="IPR052724">
    <property type="entry name" value="GT117_domain-containing"/>
</dbReference>
<accession>A0A170PFC1</accession>
<evidence type="ECO:0008006" key="4">
    <source>
        <dbReference type="Google" id="ProtNLM"/>
    </source>
</evidence>
<protein>
    <recommendedName>
        <fullName evidence="4">DUF2723 domain-containing protein</fullName>
    </recommendedName>
</protein>
<feature type="transmembrane region" description="Helical" evidence="1">
    <location>
        <begin position="358"/>
        <end position="380"/>
    </location>
</feature>
<sequence length="811" mass="87775">MRKRIGPARLALLLLLLIPVAYGLTLARSVVYGDPTEYTFVAHMLGIAHPPGYAFFTLLGKLFQTLVPIGEVAGRMHLLAATAATVAALFAGGTVREVSRTLFNPPVGAGTDGAPRPQPTPTTPMPWGTVAGIFAALTVAFGVNFWQHAIHANPHIVTAAFLAANLYCLTRWAAGGAADRRWLFAFAFAAGLGITHHPLTVMSFPAYAVFILLARPRILREGRTLLGLIACALLGLAVWLYFPLRSAMQPAFGPATMNTLSGFLDHVLARGLSESLPFFGAADIPARALVFWTILRLQYALPVIFLALLGLLWPAAERRLMPGAARHPVPAWKFALLYALAFLGNYAFVMSLRAQDIMAYLLGPLLIVGLLAGIGLYGLLTLTGARLRLPATAVAGLAAALFLLGPGLQLARNGPRVSLRHYTEAADYAAAVFDRFTSTGEGATLLNDWEHMTPLWYAQFVEERWPDAADVRPVLVSTAQPWLESVFATLPGGPVYLSNYRREIVDAGFRLRPAGPFYQVVEPGDKSLPDGLTLIEGESGAAVEIVAYDLPQRDVAAGEFVPLTLALRAPAGTADFYVPFIRVGDLSFEPTTDSHLTSPTWLPGEIIVERFDFALPHDLADGVYPVAVGLKNLSANTVGETFFPLGDLNVTGRATPPAYDFLLANFRQRVGLVSATARVGRERRAALWDEPLPARPGDTVHLLLQWQALARAEESYTVFVHLIDAGNAPLVALDYTPLGGSAPTHLWIPKWLPGQRLLDPYRMKLPDDLAPGTYYIEVGLYDMVGRRRLHMADDVGNTIGDRLILGAVVVD</sequence>
<dbReference type="PANTHER" id="PTHR16214:SF3">
    <property type="entry name" value="TRANSMEMBRANE PROTEIN 260"/>
    <property type="match status" value="1"/>
</dbReference>
<dbReference type="PANTHER" id="PTHR16214">
    <property type="entry name" value="TRANSMEMBRANE PROTEIN 260"/>
    <property type="match status" value="1"/>
</dbReference>
<dbReference type="Pfam" id="PF11028">
    <property type="entry name" value="TMEM260-like"/>
    <property type="match status" value="1"/>
</dbReference>
<evidence type="ECO:0000313" key="2">
    <source>
        <dbReference type="EMBL" id="CUS03107.2"/>
    </source>
</evidence>
<dbReference type="EMBL" id="LN890655">
    <property type="protein sequence ID" value="CUS03107.2"/>
    <property type="molecule type" value="Genomic_DNA"/>
</dbReference>
<gene>
    <name evidence="2" type="ORF">CFX0092_A1229</name>
</gene>
<feature type="transmembrane region" description="Helical" evidence="1">
    <location>
        <begin position="225"/>
        <end position="242"/>
    </location>
</feature>
<reference evidence="2" key="1">
    <citation type="submission" date="2016-01" db="EMBL/GenBank/DDBJ databases">
        <authorList>
            <person name="Mcilroy J.S."/>
            <person name="Karst M S."/>
            <person name="Albertsen M."/>
        </authorList>
    </citation>
    <scope>NUCLEOTIDE SEQUENCE</scope>
    <source>
        <strain evidence="2">Cfx-K</strain>
    </source>
</reference>
<feature type="transmembrane region" description="Helical" evidence="1">
    <location>
        <begin position="156"/>
        <end position="174"/>
    </location>
</feature>
<keyword evidence="1" id="KW-0812">Transmembrane</keyword>
<dbReference type="Proteomes" id="UP000215027">
    <property type="component" value="Chromosome I"/>
</dbReference>
<feature type="transmembrane region" description="Helical" evidence="1">
    <location>
        <begin position="39"/>
        <end position="60"/>
    </location>
</feature>
<evidence type="ECO:0000313" key="3">
    <source>
        <dbReference type="Proteomes" id="UP000215027"/>
    </source>
</evidence>
<dbReference type="AlphaFoldDB" id="A0A170PFC1"/>
<feature type="transmembrane region" description="Helical" evidence="1">
    <location>
        <begin position="186"/>
        <end position="213"/>
    </location>
</feature>
<feature type="transmembrane region" description="Helical" evidence="1">
    <location>
        <begin position="387"/>
        <end position="408"/>
    </location>
</feature>
<feature type="transmembrane region" description="Helical" evidence="1">
    <location>
        <begin position="125"/>
        <end position="144"/>
    </location>
</feature>
<proteinExistence type="predicted"/>